<organism evidence="6 7">
    <name type="scientific">Butyricimonas faecalis</name>
    <dbReference type="NCBI Taxonomy" id="2093856"/>
    <lineage>
        <taxon>Bacteria</taxon>
        <taxon>Pseudomonadati</taxon>
        <taxon>Bacteroidota</taxon>
        <taxon>Bacteroidia</taxon>
        <taxon>Bacteroidales</taxon>
        <taxon>Odoribacteraceae</taxon>
        <taxon>Butyricimonas</taxon>
    </lineage>
</organism>
<gene>
    <name evidence="6" type="ORF">D8S85_17340</name>
</gene>
<dbReference type="PRINTS" id="PR00039">
    <property type="entry name" value="HTHLYSR"/>
</dbReference>
<dbReference type="PANTHER" id="PTHR30126">
    <property type="entry name" value="HTH-TYPE TRANSCRIPTIONAL REGULATOR"/>
    <property type="match status" value="1"/>
</dbReference>
<evidence type="ECO:0000256" key="4">
    <source>
        <dbReference type="ARBA" id="ARBA00023163"/>
    </source>
</evidence>
<dbReference type="GO" id="GO:0000976">
    <property type="term" value="F:transcription cis-regulatory region binding"/>
    <property type="evidence" value="ECO:0007669"/>
    <property type="project" value="TreeGrafter"/>
</dbReference>
<dbReference type="GO" id="GO:0003700">
    <property type="term" value="F:DNA-binding transcription factor activity"/>
    <property type="evidence" value="ECO:0007669"/>
    <property type="project" value="InterPro"/>
</dbReference>
<dbReference type="AlphaFoldDB" id="A0A3S9VXA3"/>
<feature type="domain" description="HTH lysR-type" evidence="5">
    <location>
        <begin position="1"/>
        <end position="58"/>
    </location>
</feature>
<dbReference type="RefSeq" id="WP_127075424.1">
    <property type="nucleotide sequence ID" value="NZ_CP032819.1"/>
</dbReference>
<evidence type="ECO:0000256" key="2">
    <source>
        <dbReference type="ARBA" id="ARBA00023015"/>
    </source>
</evidence>
<dbReference type="Proteomes" id="UP000270673">
    <property type="component" value="Chromosome"/>
</dbReference>
<dbReference type="InterPro" id="IPR005119">
    <property type="entry name" value="LysR_subst-bd"/>
</dbReference>
<reference evidence="6 7" key="1">
    <citation type="submission" date="2018-10" db="EMBL/GenBank/DDBJ databases">
        <title>Butyricimonas faecalis sp. nov., isolated from human faeces and emended description of the genus Butyricimonas.</title>
        <authorList>
            <person name="Le Roy T."/>
            <person name="Van der Smissen P."/>
            <person name="Paquot A."/>
            <person name="Delzenne N."/>
            <person name="Muccioli G."/>
            <person name="Collet J.-F."/>
            <person name="Cani P.D."/>
        </authorList>
    </citation>
    <scope>NUCLEOTIDE SEQUENCE [LARGE SCALE GENOMIC DNA]</scope>
    <source>
        <strain evidence="6 7">H184</strain>
    </source>
</reference>
<dbReference type="EMBL" id="CP032819">
    <property type="protein sequence ID" value="AZS31141.1"/>
    <property type="molecule type" value="Genomic_DNA"/>
</dbReference>
<dbReference type="PROSITE" id="PS50931">
    <property type="entry name" value="HTH_LYSR"/>
    <property type="match status" value="1"/>
</dbReference>
<dbReference type="Pfam" id="PF00126">
    <property type="entry name" value="HTH_1"/>
    <property type="match status" value="1"/>
</dbReference>
<dbReference type="OrthoDB" id="9785745at2"/>
<dbReference type="InterPro" id="IPR000847">
    <property type="entry name" value="LysR_HTH_N"/>
</dbReference>
<dbReference type="KEGG" id="buy:D8S85_17340"/>
<comment type="similarity">
    <text evidence="1">Belongs to the LysR transcriptional regulatory family.</text>
</comment>
<keyword evidence="4" id="KW-0804">Transcription</keyword>
<sequence>MLDHKLTIFYHTAKHLNTTKAAETLRLSQPAISKSIKELEKGLGITLFDREKGRLLLTPAGKYLLEQSEELIERERVITFNLQHMKKEFSGTLHIGASTTLSQYILPEFLARFRETHPYIEINLISGNTYQIEQELLDKNIQLAFIEGVPSQTDIHYIPFLKDEIVLVTSAKNHSPESITKEQLKTLKFVVREEGSGTYNIIQRQLSASGMSINELNQQIVIGSSEGIKQYLKHSDCYALVSVFSVQDELACGLLKIIDIDDFEITRTLYAIHKQGTIDPYAELLLRFCNTSRTNRGNRP</sequence>
<keyword evidence="7" id="KW-1185">Reference proteome</keyword>
<evidence type="ECO:0000256" key="3">
    <source>
        <dbReference type="ARBA" id="ARBA00023125"/>
    </source>
</evidence>
<proteinExistence type="inferred from homology"/>
<dbReference type="PANTHER" id="PTHR30126:SF39">
    <property type="entry name" value="HTH-TYPE TRANSCRIPTIONAL REGULATOR CYSL"/>
    <property type="match status" value="1"/>
</dbReference>
<dbReference type="SUPFAM" id="SSF53850">
    <property type="entry name" value="Periplasmic binding protein-like II"/>
    <property type="match status" value="1"/>
</dbReference>
<evidence type="ECO:0000259" key="5">
    <source>
        <dbReference type="PROSITE" id="PS50931"/>
    </source>
</evidence>
<dbReference type="InterPro" id="IPR036390">
    <property type="entry name" value="WH_DNA-bd_sf"/>
</dbReference>
<keyword evidence="2" id="KW-0805">Transcription regulation</keyword>
<dbReference type="Gene3D" id="1.10.10.10">
    <property type="entry name" value="Winged helix-like DNA-binding domain superfamily/Winged helix DNA-binding domain"/>
    <property type="match status" value="1"/>
</dbReference>
<keyword evidence="3" id="KW-0238">DNA-binding</keyword>
<accession>A0A3S9VXA3</accession>
<evidence type="ECO:0000313" key="6">
    <source>
        <dbReference type="EMBL" id="AZS31141.1"/>
    </source>
</evidence>
<name>A0A3S9VXA3_9BACT</name>
<dbReference type="Pfam" id="PF03466">
    <property type="entry name" value="LysR_substrate"/>
    <property type="match status" value="1"/>
</dbReference>
<evidence type="ECO:0000313" key="7">
    <source>
        <dbReference type="Proteomes" id="UP000270673"/>
    </source>
</evidence>
<dbReference type="InterPro" id="IPR036388">
    <property type="entry name" value="WH-like_DNA-bd_sf"/>
</dbReference>
<protein>
    <submittedName>
        <fullName evidence="6">LysR family transcriptional regulator</fullName>
    </submittedName>
</protein>
<evidence type="ECO:0000256" key="1">
    <source>
        <dbReference type="ARBA" id="ARBA00009437"/>
    </source>
</evidence>
<dbReference type="SUPFAM" id="SSF46785">
    <property type="entry name" value="Winged helix' DNA-binding domain"/>
    <property type="match status" value="1"/>
</dbReference>
<dbReference type="FunFam" id="1.10.10.10:FF:000001">
    <property type="entry name" value="LysR family transcriptional regulator"/>
    <property type="match status" value="1"/>
</dbReference>
<dbReference type="Gene3D" id="3.40.190.290">
    <property type="match status" value="1"/>
</dbReference>